<evidence type="ECO:0000256" key="3">
    <source>
        <dbReference type="ARBA" id="ARBA00007808"/>
    </source>
</evidence>
<feature type="transmembrane region" description="Helical" evidence="11">
    <location>
        <begin position="469"/>
        <end position="487"/>
    </location>
</feature>
<dbReference type="AlphaFoldDB" id="A0AA38GDT0"/>
<protein>
    <submittedName>
        <fullName evidence="12">Uncharacterized protein</fullName>
    </submittedName>
</protein>
<keyword evidence="4" id="KW-0813">Transport</keyword>
<name>A0AA38GDT0_TAXCH</name>
<evidence type="ECO:0000256" key="6">
    <source>
        <dbReference type="ARBA" id="ARBA00022692"/>
    </source>
</evidence>
<dbReference type="PANTHER" id="PTHR31269:SF2">
    <property type="entry name" value="S-TYPE ANION CHANNEL SLAH3"/>
    <property type="match status" value="1"/>
</dbReference>
<dbReference type="GO" id="GO:0006873">
    <property type="term" value="P:intracellular monoatomic ion homeostasis"/>
    <property type="evidence" value="ECO:0007669"/>
    <property type="project" value="InterPro"/>
</dbReference>
<dbReference type="InterPro" id="IPR004695">
    <property type="entry name" value="SLAC1/Mae1/Ssu1/TehA"/>
</dbReference>
<feature type="transmembrane region" description="Helical" evidence="11">
    <location>
        <begin position="377"/>
        <end position="395"/>
    </location>
</feature>
<gene>
    <name evidence="12" type="ORF">KI387_021496</name>
</gene>
<keyword evidence="9 11" id="KW-0472">Membrane</keyword>
<feature type="transmembrane region" description="Helical" evidence="11">
    <location>
        <begin position="416"/>
        <end position="433"/>
    </location>
</feature>
<comment type="similarity">
    <text evidence="3">Belongs to the SLAC1 S-type anion channel family.</text>
</comment>
<feature type="transmembrane region" description="Helical" evidence="11">
    <location>
        <begin position="270"/>
        <end position="292"/>
    </location>
</feature>
<dbReference type="CDD" id="cd09323">
    <property type="entry name" value="TDT_SLAC1_like"/>
    <property type="match status" value="1"/>
</dbReference>
<comment type="subcellular location">
    <subcellularLocation>
        <location evidence="2">Cell membrane</location>
    </subcellularLocation>
    <subcellularLocation>
        <location evidence="1">Endomembrane system</location>
        <topology evidence="1">Multi-pass membrane protein</topology>
    </subcellularLocation>
</comment>
<evidence type="ECO:0000313" key="13">
    <source>
        <dbReference type="Proteomes" id="UP000824469"/>
    </source>
</evidence>
<feature type="transmembrane region" description="Helical" evidence="11">
    <location>
        <begin position="499"/>
        <end position="518"/>
    </location>
</feature>
<keyword evidence="13" id="KW-1185">Reference proteome</keyword>
<evidence type="ECO:0000256" key="11">
    <source>
        <dbReference type="SAM" id="Phobius"/>
    </source>
</evidence>
<feature type="transmembrane region" description="Helical" evidence="11">
    <location>
        <begin position="352"/>
        <end position="371"/>
    </location>
</feature>
<evidence type="ECO:0000256" key="5">
    <source>
        <dbReference type="ARBA" id="ARBA00022475"/>
    </source>
</evidence>
<dbReference type="InterPro" id="IPR038665">
    <property type="entry name" value="Voltage-dep_anion_channel_sf"/>
</dbReference>
<dbReference type="GO" id="GO:0012505">
    <property type="term" value="C:endomembrane system"/>
    <property type="evidence" value="ECO:0007669"/>
    <property type="project" value="UniProtKB-SubCell"/>
</dbReference>
<evidence type="ECO:0000256" key="1">
    <source>
        <dbReference type="ARBA" id="ARBA00004127"/>
    </source>
</evidence>
<accession>A0AA38GDT0</accession>
<dbReference type="Gene3D" id="1.50.10.150">
    <property type="entry name" value="Voltage-dependent anion channel"/>
    <property type="match status" value="1"/>
</dbReference>
<feature type="region of interest" description="Disordered" evidence="10">
    <location>
        <begin position="61"/>
        <end position="94"/>
    </location>
</feature>
<evidence type="ECO:0000256" key="4">
    <source>
        <dbReference type="ARBA" id="ARBA00022448"/>
    </source>
</evidence>
<evidence type="ECO:0000256" key="8">
    <source>
        <dbReference type="ARBA" id="ARBA00023065"/>
    </source>
</evidence>
<feature type="transmembrane region" description="Helical" evidence="11">
    <location>
        <begin position="439"/>
        <end position="457"/>
    </location>
</feature>
<feature type="non-terminal residue" evidence="12">
    <location>
        <position position="522"/>
    </location>
</feature>
<evidence type="ECO:0000256" key="10">
    <source>
        <dbReference type="SAM" id="MobiDB-lite"/>
    </source>
</evidence>
<sequence>FGIFIDMETCEFSSSAEAASSENRARLLQVISSESSLSFDKYDSDIENPCQAIPNVTLKSPPEQMSVKTSNAAAAIPSKNKPGHPSYQPRSSVLSGTPLPSHVISISTPSSPAKFQMEQGRKVAFRAQKVEEDAEISKLQNPSNVSFNFSKIKPRKQVKAFSQPIPTGSAYAEAVANGTIPNAPGDRQNIDNKAKNKSYAYFKTRSGKIEHQLSRLRGKPSEVDNGVRQGDCEIESLSAGRYFDALQGPELEILRDSEELVLPNDKQWPFLLRFPVSFFGVCLGVGSQAILWKTLAATPSMRFLHVPEIINLVLWCVALLIFIIILAVYASKCIFYFEAVRREYYHPVRVNFFFAPWIACMFLAIGLSPHIATSVHPAVWCVFMTPLFCLELKIYGQWMSGGDRRLSKVANPSNHLSIVGNFVGALLGAATGWKEGAIFFFAVGLAHYIVLFVTLYQRLPTNETLPQDLHPVFFLFVAAPSVASVAWEKIQGDFDYVSKIAYFIAIFLYTSLAVRLNFFRGF</sequence>
<dbReference type="GO" id="GO:0005886">
    <property type="term" value="C:plasma membrane"/>
    <property type="evidence" value="ECO:0007669"/>
    <property type="project" value="UniProtKB-SubCell"/>
</dbReference>
<evidence type="ECO:0000256" key="2">
    <source>
        <dbReference type="ARBA" id="ARBA00004236"/>
    </source>
</evidence>
<dbReference type="OMA" id="CACDADM"/>
<keyword evidence="8" id="KW-0406">Ion transport</keyword>
<dbReference type="PANTHER" id="PTHR31269">
    <property type="entry name" value="S-TYPE ANION CHANNEL SLAH3"/>
    <property type="match status" value="1"/>
</dbReference>
<evidence type="ECO:0000256" key="7">
    <source>
        <dbReference type="ARBA" id="ARBA00022989"/>
    </source>
</evidence>
<organism evidence="12 13">
    <name type="scientific">Taxus chinensis</name>
    <name type="common">Chinese yew</name>
    <name type="synonym">Taxus wallichiana var. chinensis</name>
    <dbReference type="NCBI Taxonomy" id="29808"/>
    <lineage>
        <taxon>Eukaryota</taxon>
        <taxon>Viridiplantae</taxon>
        <taxon>Streptophyta</taxon>
        <taxon>Embryophyta</taxon>
        <taxon>Tracheophyta</taxon>
        <taxon>Spermatophyta</taxon>
        <taxon>Pinopsida</taxon>
        <taxon>Pinidae</taxon>
        <taxon>Conifers II</taxon>
        <taxon>Cupressales</taxon>
        <taxon>Taxaceae</taxon>
        <taxon>Taxus</taxon>
    </lineage>
</organism>
<evidence type="ECO:0000313" key="12">
    <source>
        <dbReference type="EMBL" id="KAH9319727.1"/>
    </source>
</evidence>
<dbReference type="GO" id="GO:0008308">
    <property type="term" value="F:voltage-gated monoatomic anion channel activity"/>
    <property type="evidence" value="ECO:0007669"/>
    <property type="project" value="InterPro"/>
</dbReference>
<dbReference type="Proteomes" id="UP000824469">
    <property type="component" value="Unassembled WGS sequence"/>
</dbReference>
<feature type="non-terminal residue" evidence="12">
    <location>
        <position position="1"/>
    </location>
</feature>
<proteinExistence type="inferred from homology"/>
<dbReference type="EMBL" id="JAHRHJ020000004">
    <property type="protein sequence ID" value="KAH9319727.1"/>
    <property type="molecule type" value="Genomic_DNA"/>
</dbReference>
<reference evidence="12 13" key="1">
    <citation type="journal article" date="2021" name="Nat. Plants">
        <title>The Taxus genome provides insights into paclitaxel biosynthesis.</title>
        <authorList>
            <person name="Xiong X."/>
            <person name="Gou J."/>
            <person name="Liao Q."/>
            <person name="Li Y."/>
            <person name="Zhou Q."/>
            <person name="Bi G."/>
            <person name="Li C."/>
            <person name="Du R."/>
            <person name="Wang X."/>
            <person name="Sun T."/>
            <person name="Guo L."/>
            <person name="Liang H."/>
            <person name="Lu P."/>
            <person name="Wu Y."/>
            <person name="Zhang Z."/>
            <person name="Ro D.K."/>
            <person name="Shang Y."/>
            <person name="Huang S."/>
            <person name="Yan J."/>
        </authorList>
    </citation>
    <scope>NUCLEOTIDE SEQUENCE [LARGE SCALE GENOMIC DNA]</scope>
    <source>
        <strain evidence="12">Ta-2019</strain>
    </source>
</reference>
<keyword evidence="7 11" id="KW-1133">Transmembrane helix</keyword>
<feature type="transmembrane region" description="Helical" evidence="11">
    <location>
        <begin position="312"/>
        <end position="331"/>
    </location>
</feature>
<keyword evidence="6 11" id="KW-0812">Transmembrane</keyword>
<dbReference type="Pfam" id="PF03595">
    <property type="entry name" value="SLAC1"/>
    <property type="match status" value="1"/>
</dbReference>
<comment type="caution">
    <text evidence="12">The sequence shown here is derived from an EMBL/GenBank/DDBJ whole genome shotgun (WGS) entry which is preliminary data.</text>
</comment>
<evidence type="ECO:0000256" key="9">
    <source>
        <dbReference type="ARBA" id="ARBA00023136"/>
    </source>
</evidence>
<dbReference type="InterPro" id="IPR030183">
    <property type="entry name" value="SLAC/SLAH"/>
</dbReference>
<keyword evidence="5" id="KW-1003">Cell membrane</keyword>